<sequence>MIFELSDKKIHGIKADFELVFIQDKNLKPFTNEKDFFKLNNYTGEGILLDLNNKRLFI</sequence>
<keyword evidence="1" id="KW-0031">Aminopeptidase</keyword>
<organism evidence="1">
    <name type="scientific">Campylobacter coli</name>
    <dbReference type="NCBI Taxonomy" id="195"/>
    <lineage>
        <taxon>Bacteria</taxon>
        <taxon>Pseudomonadati</taxon>
        <taxon>Campylobacterota</taxon>
        <taxon>Epsilonproteobacteria</taxon>
        <taxon>Campylobacterales</taxon>
        <taxon>Campylobacteraceae</taxon>
        <taxon>Campylobacter</taxon>
    </lineage>
</organism>
<comment type="caution">
    <text evidence="1">The sequence shown here is derived from an EMBL/GenBank/DDBJ whole genome shotgun (WGS) entry which is preliminary data.</text>
</comment>
<name>A0A5T1ADU4_CAMCO</name>
<protein>
    <submittedName>
        <fullName evidence="1">Leucyl aminopeptidase</fullName>
    </submittedName>
</protein>
<dbReference type="InterPro" id="IPR043472">
    <property type="entry name" value="Macro_dom-like"/>
</dbReference>
<proteinExistence type="predicted"/>
<reference evidence="1" key="1">
    <citation type="submission" date="2018-05" db="EMBL/GenBank/DDBJ databases">
        <authorList>
            <consortium name="GenomeTrakr network: Whole genome sequencing for foodborne pathogen traceback"/>
        </authorList>
    </citation>
    <scope>NUCLEOTIDE SEQUENCE</scope>
    <source>
        <strain evidence="1">NC_C3488</strain>
    </source>
</reference>
<feature type="non-terminal residue" evidence="1">
    <location>
        <position position="58"/>
    </location>
</feature>
<dbReference type="AlphaFoldDB" id="A0A5T1ADU4"/>
<dbReference type="GO" id="GO:0004177">
    <property type="term" value="F:aminopeptidase activity"/>
    <property type="evidence" value="ECO:0007669"/>
    <property type="project" value="UniProtKB-KW"/>
</dbReference>
<keyword evidence="1" id="KW-0378">Hydrolase</keyword>
<evidence type="ECO:0000313" key="1">
    <source>
        <dbReference type="EMBL" id="EAK6720202.1"/>
    </source>
</evidence>
<dbReference type="Gene3D" id="3.40.220.10">
    <property type="entry name" value="Leucine Aminopeptidase, subunit E, domain 1"/>
    <property type="match status" value="1"/>
</dbReference>
<dbReference type="EMBL" id="AACIFC010000095">
    <property type="protein sequence ID" value="EAK6720202.1"/>
    <property type="molecule type" value="Genomic_DNA"/>
</dbReference>
<accession>A0A5T1ADU4</accession>
<keyword evidence="1" id="KW-0645">Protease</keyword>
<gene>
    <name evidence="1" type="ORF">CRL21_08425</name>
</gene>